<accession>A0A8H3D880</accession>
<reference evidence="2" key="1">
    <citation type="submission" date="2021-01" db="EMBL/GenBank/DDBJ databases">
        <authorList>
            <person name="Kaushik A."/>
        </authorList>
    </citation>
    <scope>NUCLEOTIDE SEQUENCE</scope>
    <source>
        <strain evidence="2">AG4-RS23</strain>
    </source>
</reference>
<evidence type="ECO:0000256" key="1">
    <source>
        <dbReference type="SAM" id="SignalP"/>
    </source>
</evidence>
<dbReference type="Proteomes" id="UP000663861">
    <property type="component" value="Unassembled WGS sequence"/>
</dbReference>
<proteinExistence type="predicted"/>
<name>A0A8H3D880_9AGAM</name>
<gene>
    <name evidence="2" type="ORF">RDB_LOCUS143806</name>
</gene>
<evidence type="ECO:0000313" key="3">
    <source>
        <dbReference type="Proteomes" id="UP000663861"/>
    </source>
</evidence>
<organism evidence="2 3">
    <name type="scientific">Rhizoctonia solani</name>
    <dbReference type="NCBI Taxonomy" id="456999"/>
    <lineage>
        <taxon>Eukaryota</taxon>
        <taxon>Fungi</taxon>
        <taxon>Dikarya</taxon>
        <taxon>Basidiomycota</taxon>
        <taxon>Agaricomycotina</taxon>
        <taxon>Agaricomycetes</taxon>
        <taxon>Cantharellales</taxon>
        <taxon>Ceratobasidiaceae</taxon>
        <taxon>Rhizoctonia</taxon>
    </lineage>
</organism>
<feature type="chain" id="PRO_5034088934" evidence="1">
    <location>
        <begin position="23"/>
        <end position="169"/>
    </location>
</feature>
<sequence length="169" mass="19120">MANLTTVEFALCVLAMFGRVLDENRMAVHVLLEAIKSYVSRNHPRLVFLLTPHSLSEPFDGPFRQAGGQAGWIRWTQLSASDCCIPWQRLPMKEIKTEEGAQAILHTILDPVLGSLTWQELAKMRKDVDEGIRLASSAPLEEVRARVAGFIVDAWKDGRREHWTGVWNK</sequence>
<comment type="caution">
    <text evidence="2">The sequence shown here is derived from an EMBL/GenBank/DDBJ whole genome shotgun (WGS) entry which is preliminary data.</text>
</comment>
<evidence type="ECO:0000313" key="2">
    <source>
        <dbReference type="EMBL" id="CAE6514690.1"/>
    </source>
</evidence>
<dbReference type="EMBL" id="CAJMWY010004018">
    <property type="protein sequence ID" value="CAE6514690.1"/>
    <property type="molecule type" value="Genomic_DNA"/>
</dbReference>
<keyword evidence="1" id="KW-0732">Signal</keyword>
<dbReference type="AlphaFoldDB" id="A0A8H3D880"/>
<feature type="signal peptide" evidence="1">
    <location>
        <begin position="1"/>
        <end position="22"/>
    </location>
</feature>
<protein>
    <submittedName>
        <fullName evidence="2">Uncharacterized protein</fullName>
    </submittedName>
</protein>